<sequence>MYDIVRFERRGIPAVAVATEPFVDEAIEQARLLAMDDCRVVYVPHPVQLLTPAELRERAVAAFPAVVAALTSGRGPDPS</sequence>
<accession>A0ABW9QW36</accession>
<reference evidence="2 3" key="1">
    <citation type="submission" date="2019-11" db="EMBL/GenBank/DDBJ databases">
        <title>Acidiferrimicrobium australis gen. nov., sp. nov., an acidophilic and obligately heterotrophic, member of the Actinobacteria that catalyses dissimilatory oxido- reduction of iron isolated from metal-rich acidic water in Chile.</title>
        <authorList>
            <person name="Gonzalez D."/>
            <person name="Huber K."/>
            <person name="Hedrich S."/>
            <person name="Rojas-Villalobos C."/>
            <person name="Quatrini R."/>
            <person name="Dinamarca M.A."/>
            <person name="Schwarz A."/>
            <person name="Canales C."/>
            <person name="Nancucheo I."/>
        </authorList>
    </citation>
    <scope>NUCLEOTIDE SEQUENCE [LARGE SCALE GENOMIC DNA]</scope>
    <source>
        <strain evidence="2 3">USS-CCA1</strain>
    </source>
</reference>
<dbReference type="EMBL" id="WJHE01000766">
    <property type="protein sequence ID" value="MST33907.1"/>
    <property type="molecule type" value="Genomic_DNA"/>
</dbReference>
<organism evidence="2 3">
    <name type="scientific">Acidiferrimicrobium australe</name>
    <dbReference type="NCBI Taxonomy" id="2664430"/>
    <lineage>
        <taxon>Bacteria</taxon>
        <taxon>Bacillati</taxon>
        <taxon>Actinomycetota</taxon>
        <taxon>Acidimicrobiia</taxon>
        <taxon>Acidimicrobiales</taxon>
        <taxon>Acidimicrobiaceae</taxon>
        <taxon>Acidiferrimicrobium</taxon>
    </lineage>
</organism>
<name>A0ABW9QW36_9ACTN</name>
<feature type="domain" description="UGSC-like" evidence="1">
    <location>
        <begin position="2"/>
        <end position="71"/>
    </location>
</feature>
<proteinExistence type="predicted"/>
<protein>
    <recommendedName>
        <fullName evidence="1">UGSC-like domain-containing protein</fullName>
    </recommendedName>
</protein>
<gene>
    <name evidence="2" type="ORF">GHK86_14415</name>
</gene>
<dbReference type="Proteomes" id="UP000437736">
    <property type="component" value="Unassembled WGS sequence"/>
</dbReference>
<evidence type="ECO:0000313" key="2">
    <source>
        <dbReference type="EMBL" id="MST33907.1"/>
    </source>
</evidence>
<keyword evidence="3" id="KW-1185">Reference proteome</keyword>
<dbReference type="Pfam" id="PF24696">
    <property type="entry name" value="UGSC"/>
    <property type="match status" value="1"/>
</dbReference>
<comment type="caution">
    <text evidence="2">The sequence shown here is derived from an EMBL/GenBank/DDBJ whole genome shotgun (WGS) entry which is preliminary data.</text>
</comment>
<dbReference type="InterPro" id="IPR057767">
    <property type="entry name" value="UGSC-like_dom"/>
</dbReference>
<evidence type="ECO:0000259" key="1">
    <source>
        <dbReference type="Pfam" id="PF24696"/>
    </source>
</evidence>
<evidence type="ECO:0000313" key="3">
    <source>
        <dbReference type="Proteomes" id="UP000437736"/>
    </source>
</evidence>